<accession>A0A0A8YSX5</accession>
<sequence length="45" mass="4817">MAGYSLHAMYCLVGALSLKPSSEFGVQIALLASCRQLHSAKVLHN</sequence>
<proteinExistence type="predicted"/>
<protein>
    <submittedName>
        <fullName evidence="1">Uncharacterized protein</fullName>
    </submittedName>
</protein>
<reference evidence="1" key="1">
    <citation type="submission" date="2014-09" db="EMBL/GenBank/DDBJ databases">
        <authorList>
            <person name="Magalhaes I.L.F."/>
            <person name="Oliveira U."/>
            <person name="Santos F.R."/>
            <person name="Vidigal T.H.D.A."/>
            <person name="Brescovit A.D."/>
            <person name="Santos A.J."/>
        </authorList>
    </citation>
    <scope>NUCLEOTIDE SEQUENCE</scope>
    <source>
        <tissue evidence="1">Shoot tissue taken approximately 20 cm above the soil surface</tissue>
    </source>
</reference>
<dbReference type="AlphaFoldDB" id="A0A0A8YSX5"/>
<reference evidence="1" key="2">
    <citation type="journal article" date="2015" name="Data Brief">
        <title>Shoot transcriptome of the giant reed, Arundo donax.</title>
        <authorList>
            <person name="Barrero R.A."/>
            <person name="Guerrero F.D."/>
            <person name="Moolhuijzen P."/>
            <person name="Goolsby J.A."/>
            <person name="Tidwell J."/>
            <person name="Bellgard S.E."/>
            <person name="Bellgard M.I."/>
        </authorList>
    </citation>
    <scope>NUCLEOTIDE SEQUENCE</scope>
    <source>
        <tissue evidence="1">Shoot tissue taken approximately 20 cm above the soil surface</tissue>
    </source>
</reference>
<dbReference type="EMBL" id="GBRH01272253">
    <property type="protein sequence ID" value="JAD25642.1"/>
    <property type="molecule type" value="Transcribed_RNA"/>
</dbReference>
<organism evidence="1">
    <name type="scientific">Arundo donax</name>
    <name type="common">Giant reed</name>
    <name type="synonym">Donax arundinaceus</name>
    <dbReference type="NCBI Taxonomy" id="35708"/>
    <lineage>
        <taxon>Eukaryota</taxon>
        <taxon>Viridiplantae</taxon>
        <taxon>Streptophyta</taxon>
        <taxon>Embryophyta</taxon>
        <taxon>Tracheophyta</taxon>
        <taxon>Spermatophyta</taxon>
        <taxon>Magnoliopsida</taxon>
        <taxon>Liliopsida</taxon>
        <taxon>Poales</taxon>
        <taxon>Poaceae</taxon>
        <taxon>PACMAD clade</taxon>
        <taxon>Arundinoideae</taxon>
        <taxon>Arundineae</taxon>
        <taxon>Arundo</taxon>
    </lineage>
</organism>
<evidence type="ECO:0000313" key="1">
    <source>
        <dbReference type="EMBL" id="JAD25642.1"/>
    </source>
</evidence>
<name>A0A0A8YSX5_ARUDO</name>